<evidence type="ECO:0000313" key="2">
    <source>
        <dbReference type="EMBL" id="KAG0559877.1"/>
    </source>
</evidence>
<dbReference type="Proteomes" id="UP000822688">
    <property type="component" value="Chromosome 10"/>
</dbReference>
<keyword evidence="1" id="KW-0732">Signal</keyword>
<proteinExistence type="predicted"/>
<dbReference type="AlphaFoldDB" id="A0A8T0GMS2"/>
<organism evidence="2 3">
    <name type="scientific">Ceratodon purpureus</name>
    <name type="common">Fire moss</name>
    <name type="synonym">Dicranum purpureum</name>
    <dbReference type="NCBI Taxonomy" id="3225"/>
    <lineage>
        <taxon>Eukaryota</taxon>
        <taxon>Viridiplantae</taxon>
        <taxon>Streptophyta</taxon>
        <taxon>Embryophyta</taxon>
        <taxon>Bryophyta</taxon>
        <taxon>Bryophytina</taxon>
        <taxon>Bryopsida</taxon>
        <taxon>Dicranidae</taxon>
        <taxon>Pseudoditrichales</taxon>
        <taxon>Ditrichaceae</taxon>
        <taxon>Ceratodon</taxon>
    </lineage>
</organism>
<protein>
    <submittedName>
        <fullName evidence="2">Uncharacterized protein</fullName>
    </submittedName>
</protein>
<feature type="chain" id="PRO_5035767861" evidence="1">
    <location>
        <begin position="20"/>
        <end position="58"/>
    </location>
</feature>
<evidence type="ECO:0000256" key="1">
    <source>
        <dbReference type="SAM" id="SignalP"/>
    </source>
</evidence>
<keyword evidence="3" id="KW-1185">Reference proteome</keyword>
<feature type="signal peptide" evidence="1">
    <location>
        <begin position="1"/>
        <end position="19"/>
    </location>
</feature>
<gene>
    <name evidence="2" type="ORF">KC19_10G136100</name>
</gene>
<reference evidence="2" key="1">
    <citation type="submission" date="2020-06" db="EMBL/GenBank/DDBJ databases">
        <title>WGS assembly of Ceratodon purpureus strain R40.</title>
        <authorList>
            <person name="Carey S.B."/>
            <person name="Jenkins J."/>
            <person name="Shu S."/>
            <person name="Lovell J.T."/>
            <person name="Sreedasyam A."/>
            <person name="Maumus F."/>
            <person name="Tiley G.P."/>
            <person name="Fernandez-Pozo N."/>
            <person name="Barry K."/>
            <person name="Chen C."/>
            <person name="Wang M."/>
            <person name="Lipzen A."/>
            <person name="Daum C."/>
            <person name="Saski C.A."/>
            <person name="Payton A.C."/>
            <person name="Mcbreen J.C."/>
            <person name="Conrad R.E."/>
            <person name="Kollar L.M."/>
            <person name="Olsson S."/>
            <person name="Huttunen S."/>
            <person name="Landis J.B."/>
            <person name="Wickett N.J."/>
            <person name="Johnson M.G."/>
            <person name="Rensing S.A."/>
            <person name="Grimwood J."/>
            <person name="Schmutz J."/>
            <person name="Mcdaniel S.F."/>
        </authorList>
    </citation>
    <scope>NUCLEOTIDE SEQUENCE</scope>
    <source>
        <strain evidence="2">R40</strain>
    </source>
</reference>
<dbReference type="EMBL" id="CM026431">
    <property type="protein sequence ID" value="KAG0559877.1"/>
    <property type="molecule type" value="Genomic_DNA"/>
</dbReference>
<accession>A0A8T0GMS2</accession>
<name>A0A8T0GMS2_CERPU</name>
<evidence type="ECO:0000313" key="3">
    <source>
        <dbReference type="Proteomes" id="UP000822688"/>
    </source>
</evidence>
<comment type="caution">
    <text evidence="2">The sequence shown here is derived from an EMBL/GenBank/DDBJ whole genome shotgun (WGS) entry which is preliminary data.</text>
</comment>
<sequence>MNMRIANIFLISQITTVASTRTGSDVVNTKCTGWSISGITKLETKNNPAVPKFSSFRT</sequence>